<reference evidence="1" key="1">
    <citation type="journal article" date="2021" name="Front. Microbiol.">
        <title>Comprehensive Comparative Genomics and Phenotyping of Methylobacterium Species.</title>
        <authorList>
            <person name="Alessa O."/>
            <person name="Ogura Y."/>
            <person name="Fujitani Y."/>
            <person name="Takami H."/>
            <person name="Hayashi T."/>
            <person name="Sahin N."/>
            <person name="Tani A."/>
        </authorList>
    </citation>
    <scope>NUCLEOTIDE SEQUENCE</scope>
    <source>
        <strain evidence="1">LMG 23639</strain>
    </source>
</reference>
<dbReference type="Proteomes" id="UP001055102">
    <property type="component" value="Unassembled WGS sequence"/>
</dbReference>
<dbReference type="CDD" id="cd02440">
    <property type="entry name" value="AdoMet_MTases"/>
    <property type="match status" value="1"/>
</dbReference>
<dbReference type="Pfam" id="PF13489">
    <property type="entry name" value="Methyltransf_23"/>
    <property type="match status" value="1"/>
</dbReference>
<sequence>MPSPRYFINHFMPFTGYPYKGAPSACNLCGSTESVVVAESDRRLKVLRSIACEQCGLIRTDPMPTVPELADYYATAYRADYQLAFAGGPPPHHLKRSAREAEFRASLLAPKLTAGARLLDFGSGSGEFLAAARARGCEVIGVEPGRDYAAYARTHHGVEVLDDADDATFAPASFDVISTHHVMEHLRDPADVIERLARWLKPDGVLYAAVPNMAATGKPPHERFHFAHVHGFVRDTFDLTARRAGLVPHPDYWREDTTVVYAKTDAPVPALSNPGLAQRLAAELKPMPPAAYLASGAWIWPMVRRNAKAVRDTFVSK</sequence>
<protein>
    <submittedName>
        <fullName evidence="1">Ubiquinone biosynthesis O-methyltransferase, mitochondrial</fullName>
    </submittedName>
</protein>
<dbReference type="EMBL" id="BPQR01000085">
    <property type="protein sequence ID" value="GJE08702.1"/>
    <property type="molecule type" value="Genomic_DNA"/>
</dbReference>
<dbReference type="RefSeq" id="WP_238278631.1">
    <property type="nucleotide sequence ID" value="NZ_BPQR01000085.1"/>
</dbReference>
<gene>
    <name evidence="1" type="primary">COQ3_4</name>
    <name evidence="1" type="ORF">AOPFMNJM_4045</name>
</gene>
<dbReference type="PANTHER" id="PTHR43861">
    <property type="entry name" value="TRANS-ACONITATE 2-METHYLTRANSFERASE-RELATED"/>
    <property type="match status" value="1"/>
</dbReference>
<comment type="caution">
    <text evidence="1">The sequence shown here is derived from an EMBL/GenBank/DDBJ whole genome shotgun (WGS) entry which is preliminary data.</text>
</comment>
<name>A0ABQ4SZV7_9HYPH</name>
<accession>A0ABQ4SZV7</accession>
<reference evidence="1" key="2">
    <citation type="submission" date="2021-08" db="EMBL/GenBank/DDBJ databases">
        <authorList>
            <person name="Tani A."/>
            <person name="Ola A."/>
            <person name="Ogura Y."/>
            <person name="Katsura K."/>
            <person name="Hayashi T."/>
        </authorList>
    </citation>
    <scope>NUCLEOTIDE SEQUENCE</scope>
    <source>
        <strain evidence="1">LMG 23639</strain>
    </source>
</reference>
<dbReference type="SUPFAM" id="SSF53335">
    <property type="entry name" value="S-adenosyl-L-methionine-dependent methyltransferases"/>
    <property type="match status" value="1"/>
</dbReference>
<evidence type="ECO:0000313" key="1">
    <source>
        <dbReference type="EMBL" id="GJE08702.1"/>
    </source>
</evidence>
<keyword evidence="2" id="KW-1185">Reference proteome</keyword>
<keyword evidence="1" id="KW-0830">Ubiquinone</keyword>
<dbReference type="Gene3D" id="3.40.50.150">
    <property type="entry name" value="Vaccinia Virus protein VP39"/>
    <property type="match status" value="1"/>
</dbReference>
<proteinExistence type="predicted"/>
<organism evidence="1 2">
    <name type="scientific">Methylobacterium jeotgali</name>
    <dbReference type="NCBI Taxonomy" id="381630"/>
    <lineage>
        <taxon>Bacteria</taxon>
        <taxon>Pseudomonadati</taxon>
        <taxon>Pseudomonadota</taxon>
        <taxon>Alphaproteobacteria</taxon>
        <taxon>Hyphomicrobiales</taxon>
        <taxon>Methylobacteriaceae</taxon>
        <taxon>Methylobacterium</taxon>
    </lineage>
</organism>
<dbReference type="InterPro" id="IPR029063">
    <property type="entry name" value="SAM-dependent_MTases_sf"/>
</dbReference>
<evidence type="ECO:0000313" key="2">
    <source>
        <dbReference type="Proteomes" id="UP001055102"/>
    </source>
</evidence>